<name>G7TEZ5_XANOB</name>
<dbReference type="KEGG" id="xor:XOC_3612"/>
<proteinExistence type="predicted"/>
<evidence type="ECO:0000313" key="2">
    <source>
        <dbReference type="Proteomes" id="UP000008851"/>
    </source>
</evidence>
<evidence type="ECO:0000313" key="1">
    <source>
        <dbReference type="EMBL" id="AEQ97703.1"/>
    </source>
</evidence>
<sequence length="38" mass="4096">MLMCESVAESAVVQAPTAVRPSLTPRNELLLQKLQIGT</sequence>
<accession>G7TEZ5</accession>
<organism evidence="1 2">
    <name type="scientific">Xanthomonas oryzae pv. oryzicola (strain BLS256)</name>
    <dbReference type="NCBI Taxonomy" id="383407"/>
    <lineage>
        <taxon>Bacteria</taxon>
        <taxon>Pseudomonadati</taxon>
        <taxon>Pseudomonadota</taxon>
        <taxon>Gammaproteobacteria</taxon>
        <taxon>Lysobacterales</taxon>
        <taxon>Lysobacteraceae</taxon>
        <taxon>Xanthomonas</taxon>
    </lineage>
</organism>
<dbReference type="EMBL" id="CP003057">
    <property type="protein sequence ID" value="AEQ97703.1"/>
    <property type="molecule type" value="Genomic_DNA"/>
</dbReference>
<reference evidence="1 2" key="1">
    <citation type="journal article" date="2011" name="J. Bacteriol.">
        <title>Two new complete genome sequences offer insight into host and tissue specificity of plant pathogenic Xanthomonas spp.</title>
        <authorList>
            <person name="Bogdanove A.J."/>
            <person name="Koebnik R."/>
            <person name="Lu H."/>
            <person name="Furutani A."/>
            <person name="Angiuoli S.V."/>
            <person name="Patil P.B."/>
            <person name="Van Sluys M.A."/>
            <person name="Ryan R.P."/>
            <person name="Meyer D.F."/>
            <person name="Han S.W."/>
            <person name="Aparna G."/>
            <person name="Rajaram M."/>
            <person name="Delcher A.L."/>
            <person name="Phillippy A.M."/>
            <person name="Puiu D."/>
            <person name="Schatz M.C."/>
            <person name="Shumway M."/>
            <person name="Sommer D.D."/>
            <person name="Trapnell C."/>
            <person name="Benahmed F."/>
            <person name="Dimitrov G."/>
            <person name="Madupu R."/>
            <person name="Radune D."/>
            <person name="Sullivan S."/>
            <person name="Jha G."/>
            <person name="Ishihara H."/>
            <person name="Lee S.W."/>
            <person name="Pandey A."/>
            <person name="Sharma V."/>
            <person name="Sriariyanun M."/>
            <person name="Szurek B."/>
            <person name="Vera-Cruz C.M."/>
            <person name="Dorman K.S."/>
            <person name="Ronald P.C."/>
            <person name="Verdier V."/>
            <person name="Dow J.M."/>
            <person name="Sonti R.V."/>
            <person name="Tsuge S."/>
            <person name="Brendel V.P."/>
            <person name="Rabinowicz P.D."/>
            <person name="Leach J.E."/>
            <person name="White F.F."/>
            <person name="Salzberg S.L."/>
        </authorList>
    </citation>
    <scope>NUCLEOTIDE SEQUENCE [LARGE SCALE GENOMIC DNA]</scope>
    <source>
        <strain evidence="1 2">BLS256</strain>
    </source>
</reference>
<dbReference type="Proteomes" id="UP000008851">
    <property type="component" value="Chromosome"/>
</dbReference>
<protein>
    <submittedName>
        <fullName evidence="1">Uncharacterized protein</fullName>
    </submittedName>
</protein>
<dbReference type="HOGENOM" id="CLU_3334895_0_0_6"/>
<gene>
    <name evidence="1" type="ORF">XOC_3612</name>
</gene>
<dbReference type="AlphaFoldDB" id="G7TEZ5"/>